<organism evidence="4 5">
    <name type="scientific">Corynebacterium diphtheriae</name>
    <dbReference type="NCBI Taxonomy" id="1717"/>
    <lineage>
        <taxon>Bacteria</taxon>
        <taxon>Bacillati</taxon>
        <taxon>Actinomycetota</taxon>
        <taxon>Actinomycetes</taxon>
        <taxon>Mycobacteriales</taxon>
        <taxon>Corynebacteriaceae</taxon>
        <taxon>Corynebacterium</taxon>
    </lineage>
</organism>
<evidence type="ECO:0000259" key="2">
    <source>
        <dbReference type="Pfam" id="PF11774"/>
    </source>
</evidence>
<name>A0A679LWD5_CORDP</name>
<comment type="caution">
    <text evidence="4">The sequence shown here is derived from an EMBL/GenBank/DDBJ whole genome shotgun (WGS) entry which is preliminary data.</text>
</comment>
<dbReference type="GeneID" id="29422702"/>
<evidence type="ECO:0000256" key="1">
    <source>
        <dbReference type="ARBA" id="ARBA00023125"/>
    </source>
</evidence>
<dbReference type="KEGG" id="cdip:ERS451417_02288"/>
<proteinExistence type="predicted"/>
<protein>
    <submittedName>
        <fullName evidence="4">Lsr2 family protein</fullName>
    </submittedName>
</protein>
<evidence type="ECO:0000313" key="4">
    <source>
        <dbReference type="EMBL" id="CAB0623919.1"/>
    </source>
</evidence>
<evidence type="ECO:0000313" key="5">
    <source>
        <dbReference type="Proteomes" id="UP000480222"/>
    </source>
</evidence>
<reference evidence="4 5" key="1">
    <citation type="submission" date="2020-02" db="EMBL/GenBank/DDBJ databases">
        <authorList>
            <person name="Brisse S."/>
        </authorList>
    </citation>
    <scope>NUCLEOTIDE SEQUENCE [LARGE SCALE GENOMIC DNA]</scope>
    <source>
        <strain evidence="4">CIP107547</strain>
    </source>
</reference>
<feature type="domain" description="Lsr2 dimerization" evidence="2">
    <location>
        <begin position="1"/>
        <end position="61"/>
    </location>
</feature>
<gene>
    <name evidence="4" type="ORF">CIP107547_02461</name>
</gene>
<dbReference type="RefSeq" id="WP_014302564.1">
    <property type="nucleotide sequence ID" value="NZ_CAJDYQ010000008.1"/>
</dbReference>
<dbReference type="InterPro" id="IPR042261">
    <property type="entry name" value="Lsr2-like_dimerization"/>
</dbReference>
<dbReference type="InterPro" id="IPR055370">
    <property type="entry name" value="Lsr2_DNA-bd"/>
</dbReference>
<dbReference type="AlphaFoldDB" id="A0A679LWD5"/>
<dbReference type="OMA" id="RIPKHVY"/>
<evidence type="ECO:0000259" key="3">
    <source>
        <dbReference type="Pfam" id="PF23359"/>
    </source>
</evidence>
<dbReference type="GO" id="GO:0003677">
    <property type="term" value="F:DNA binding"/>
    <property type="evidence" value="ECO:0007669"/>
    <property type="project" value="UniProtKB-KW"/>
</dbReference>
<dbReference type="InterPro" id="IPR024412">
    <property type="entry name" value="Lsr2_dim_dom"/>
</dbReference>
<feature type="domain" description="Lsr2 DNA-binding" evidence="3">
    <location>
        <begin position="69"/>
        <end position="99"/>
    </location>
</feature>
<dbReference type="GO" id="GO:0016746">
    <property type="term" value="F:acyltransferase activity"/>
    <property type="evidence" value="ECO:0007669"/>
    <property type="project" value="InterPro"/>
</dbReference>
<dbReference type="Gene3D" id="3.30.60.230">
    <property type="entry name" value="Lsr2, dimerization domain"/>
    <property type="match status" value="1"/>
</dbReference>
<dbReference type="InterPro" id="IPR036625">
    <property type="entry name" value="E3-bd_dom_sf"/>
</dbReference>
<dbReference type="EMBL" id="CADDAV010000035">
    <property type="protein sequence ID" value="CAB0623919.1"/>
    <property type="molecule type" value="Genomic_DNA"/>
</dbReference>
<accession>A0A679LWD5</accession>
<sequence>MARREITQYFDDIDNTPLTEDQVHVVRFGVNGINYVLDLSADNAQKFEDALAPFIEKAHRAKVDESTHYDPKTVRAWAQKHDYQVADRGKIPSNVIEAYLKSTKR</sequence>
<dbReference type="Gene3D" id="4.10.320.10">
    <property type="entry name" value="E3-binding domain"/>
    <property type="match status" value="1"/>
</dbReference>
<keyword evidence="1" id="KW-0238">DNA-binding</keyword>
<dbReference type="Pfam" id="PF11774">
    <property type="entry name" value="Lsr2"/>
    <property type="match status" value="1"/>
</dbReference>
<dbReference type="Proteomes" id="UP000480222">
    <property type="component" value="Unassembled WGS sequence"/>
</dbReference>
<dbReference type="Pfam" id="PF23359">
    <property type="entry name" value="Lsr2_DNA-bd"/>
    <property type="match status" value="1"/>
</dbReference>